<sequence>MSSLKESLQADMKTAMKGGDKDRLGVIRLIMAAIKQREVDERISLDDAQVVALLDKMIKQRRESIVQYQAGSREDLAAIESAEIAVIQAYLPEALTEAEIDALIQAALAATGATGVGGMGKVMAVLKPQMQGRADMTVVSARVKSLLGA</sequence>
<reference evidence="1 2" key="1">
    <citation type="submission" date="2016-12" db="EMBL/GenBank/DDBJ databases">
        <authorList>
            <person name="Song W.-J."/>
            <person name="Kurnit D.M."/>
        </authorList>
    </citation>
    <scope>NUCLEOTIDE SEQUENCE [LARGE SCALE GENOMIC DNA]</scope>
    <source>
        <strain evidence="1 2">175</strain>
    </source>
</reference>
<dbReference type="GO" id="GO:0016884">
    <property type="term" value="F:carbon-nitrogen ligase activity, with glutamine as amido-N-donor"/>
    <property type="evidence" value="ECO:0007669"/>
    <property type="project" value="InterPro"/>
</dbReference>
<accession>A0A1Y6D351</accession>
<keyword evidence="2" id="KW-1185">Reference proteome</keyword>
<organism evidence="1 2">
    <name type="scientific">Methylomagnum ishizawai</name>
    <dbReference type="NCBI Taxonomy" id="1760988"/>
    <lineage>
        <taxon>Bacteria</taxon>
        <taxon>Pseudomonadati</taxon>
        <taxon>Pseudomonadota</taxon>
        <taxon>Gammaproteobacteria</taxon>
        <taxon>Methylococcales</taxon>
        <taxon>Methylococcaceae</taxon>
        <taxon>Methylomagnum</taxon>
    </lineage>
</organism>
<dbReference type="STRING" id="1760988.SAMN02949497_4254"/>
<dbReference type="PANTHER" id="PTHR28055:SF1">
    <property type="entry name" value="ALTERED INHERITANCE OF MITOCHONDRIA PROTEIN 41, MITOCHONDRIAL"/>
    <property type="match status" value="1"/>
</dbReference>
<proteinExistence type="predicted"/>
<evidence type="ECO:0000313" key="1">
    <source>
        <dbReference type="EMBL" id="SMF96840.1"/>
    </source>
</evidence>
<dbReference type="OrthoDB" id="9788127at2"/>
<protein>
    <recommendedName>
        <fullName evidence="3">Glutamyl-tRNA amidotransferase</fullName>
    </recommendedName>
</protein>
<dbReference type="Pfam" id="PF09424">
    <property type="entry name" value="YqeY"/>
    <property type="match status" value="1"/>
</dbReference>
<dbReference type="InterPro" id="IPR042184">
    <property type="entry name" value="YqeY/Aim41_N"/>
</dbReference>
<dbReference type="InterPro" id="IPR019004">
    <property type="entry name" value="YqeY/Aim41"/>
</dbReference>
<evidence type="ECO:0008006" key="3">
    <source>
        <dbReference type="Google" id="ProtNLM"/>
    </source>
</evidence>
<dbReference type="SUPFAM" id="SSF89095">
    <property type="entry name" value="GatB/YqeY motif"/>
    <property type="match status" value="1"/>
</dbReference>
<evidence type="ECO:0000313" key="2">
    <source>
        <dbReference type="Proteomes" id="UP000192923"/>
    </source>
</evidence>
<dbReference type="InterPro" id="IPR003789">
    <property type="entry name" value="Asn/Gln_tRNA_amidoTrase-B-like"/>
</dbReference>
<dbReference type="Gene3D" id="1.10.10.410">
    <property type="match status" value="1"/>
</dbReference>
<dbReference type="Proteomes" id="UP000192923">
    <property type="component" value="Unassembled WGS sequence"/>
</dbReference>
<dbReference type="AlphaFoldDB" id="A0A1Y6D351"/>
<dbReference type="EMBL" id="FXAM01000001">
    <property type="protein sequence ID" value="SMF96840.1"/>
    <property type="molecule type" value="Genomic_DNA"/>
</dbReference>
<dbReference type="InterPro" id="IPR023168">
    <property type="entry name" value="GatB_Yqey_C_2"/>
</dbReference>
<gene>
    <name evidence="1" type="ORF">SAMN02949497_4254</name>
</gene>
<name>A0A1Y6D351_9GAMM</name>
<dbReference type="RefSeq" id="WP_085215694.1">
    <property type="nucleotide sequence ID" value="NZ_FXAM01000001.1"/>
</dbReference>
<dbReference type="PANTHER" id="PTHR28055">
    <property type="entry name" value="ALTERED INHERITANCE OF MITOCHONDRIA PROTEIN 41, MITOCHONDRIAL"/>
    <property type="match status" value="1"/>
</dbReference>
<dbReference type="Gene3D" id="1.10.1510.10">
    <property type="entry name" value="Uncharacterised protein YqeY/AIM41 PF09424, N-terminal domain"/>
    <property type="match status" value="1"/>
</dbReference>